<feature type="repeat" description="ANK" evidence="1">
    <location>
        <begin position="310"/>
        <end position="342"/>
    </location>
</feature>
<evidence type="ECO:0000313" key="3">
    <source>
        <dbReference type="EMBL" id="GAT95646.1"/>
    </source>
</evidence>
<dbReference type="OMA" id="LKEPQIM"/>
<dbReference type="VEuPathDB" id="AmoebaDB:EHI8A_123270"/>
<evidence type="ECO:0000259" key="2">
    <source>
        <dbReference type="PROSITE" id="PS50011"/>
    </source>
</evidence>
<dbReference type="VEuPathDB" id="AmoebaDB:EHI_048610"/>
<dbReference type="PROSITE" id="PS50088">
    <property type="entry name" value="ANK_REPEAT"/>
    <property type="match status" value="4"/>
</dbReference>
<evidence type="ECO:0000313" key="4">
    <source>
        <dbReference type="Proteomes" id="UP000078387"/>
    </source>
</evidence>
<dbReference type="Pfam" id="PF07714">
    <property type="entry name" value="PK_Tyr_Ser-Thr"/>
    <property type="match status" value="1"/>
</dbReference>
<dbReference type="EMBL" id="BDEQ01000001">
    <property type="protein sequence ID" value="GAT95646.1"/>
    <property type="molecule type" value="Genomic_DNA"/>
</dbReference>
<dbReference type="InterPro" id="IPR002110">
    <property type="entry name" value="Ankyrin_rpt"/>
</dbReference>
<dbReference type="Gene3D" id="1.10.510.10">
    <property type="entry name" value="Transferase(Phosphotransferase) domain 1"/>
    <property type="match status" value="1"/>
</dbReference>
<dbReference type="PANTHER" id="PTHR24118">
    <property type="entry name" value="POTE ANKYRIN DOMAIN"/>
    <property type="match status" value="1"/>
</dbReference>
<dbReference type="VEuPathDB" id="AmoebaDB:KM1_178750"/>
<dbReference type="PROSITE" id="PS50297">
    <property type="entry name" value="ANK_REP_REGION"/>
    <property type="match status" value="2"/>
</dbReference>
<dbReference type="GO" id="GO:0004672">
    <property type="term" value="F:protein kinase activity"/>
    <property type="evidence" value="ECO:0007669"/>
    <property type="project" value="InterPro"/>
</dbReference>
<reference evidence="3 4" key="1">
    <citation type="submission" date="2016-05" db="EMBL/GenBank/DDBJ databases">
        <title>First whole genome sequencing of Entamoeba histolytica HM1:IMSS-clone-6.</title>
        <authorList>
            <person name="Mukherjee Avik.K."/>
            <person name="Izumyama S."/>
            <person name="Nakada-Tsukui K."/>
            <person name="Nozaki T."/>
        </authorList>
    </citation>
    <scope>NUCLEOTIDE SEQUENCE [LARGE SCALE GENOMIC DNA]</scope>
    <source>
        <strain evidence="3 4">HM1:IMSS clone 6</strain>
    </source>
</reference>
<feature type="repeat" description="ANK" evidence="1">
    <location>
        <begin position="238"/>
        <end position="274"/>
    </location>
</feature>
<comment type="caution">
    <text evidence="3">The sequence shown here is derived from an EMBL/GenBank/DDBJ whole genome shotgun (WGS) entry which is preliminary data.</text>
</comment>
<dbReference type="VEuPathDB" id="AmoebaDB:EHI7A_113920"/>
<dbReference type="Gene3D" id="3.30.200.20">
    <property type="entry name" value="Phosphorylase Kinase, domain 1"/>
    <property type="match status" value="1"/>
</dbReference>
<evidence type="ECO:0000256" key="1">
    <source>
        <dbReference type="PROSITE-ProRule" id="PRU00023"/>
    </source>
</evidence>
<organism evidence="3 4">
    <name type="scientific">Entamoeba histolytica</name>
    <dbReference type="NCBI Taxonomy" id="5759"/>
    <lineage>
        <taxon>Eukaryota</taxon>
        <taxon>Amoebozoa</taxon>
        <taxon>Evosea</taxon>
        <taxon>Archamoebae</taxon>
        <taxon>Mastigamoebida</taxon>
        <taxon>Entamoebidae</taxon>
        <taxon>Entamoeba</taxon>
    </lineage>
</organism>
<dbReference type="PANTHER" id="PTHR24118:SF99">
    <property type="entry name" value="POTE ANKYRIN DOMAIN FAMILY MEMBER 3C-RELATED"/>
    <property type="match status" value="1"/>
</dbReference>
<feature type="domain" description="Protein kinase" evidence="2">
    <location>
        <begin position="461"/>
        <end position="728"/>
    </location>
</feature>
<dbReference type="SUPFAM" id="SSF48403">
    <property type="entry name" value="Ankyrin repeat"/>
    <property type="match status" value="1"/>
</dbReference>
<dbReference type="Pfam" id="PF12796">
    <property type="entry name" value="Ank_2"/>
    <property type="match status" value="2"/>
</dbReference>
<dbReference type="VEuPathDB" id="AmoebaDB:EHI5A_160580"/>
<dbReference type="InterPro" id="IPR036770">
    <property type="entry name" value="Ankyrin_rpt-contain_sf"/>
</dbReference>
<dbReference type="InterPro" id="IPR000719">
    <property type="entry name" value="Prot_kinase_dom"/>
</dbReference>
<name>A0A5K1TZP8_ENTHI</name>
<feature type="repeat" description="ANK" evidence="1">
    <location>
        <begin position="275"/>
        <end position="309"/>
    </location>
</feature>
<gene>
    <name evidence="3" type="ORF">CL6EHI_048610</name>
</gene>
<dbReference type="InterPro" id="IPR011009">
    <property type="entry name" value="Kinase-like_dom_sf"/>
</dbReference>
<dbReference type="Gene3D" id="1.25.40.20">
    <property type="entry name" value="Ankyrin repeat-containing domain"/>
    <property type="match status" value="2"/>
</dbReference>
<sequence length="750" mass="86179">MTNPSSGETILRKIRIELTKAMNLFSVNNTPGEAFFTFLINKKEKRVKINRNTVNIYPKPPSNTIEFTGIDTNSNVIDIEFHNKERNKPNKIYTGQILLNSLLPYDTHHCIELVLDPFNKDNQTSTSNDCKEDITNEKLKYKDGIIPTITLSCYLFQDREKEDEKVLSKDQTPLISAVQKNSLFLVIYCLEHFKASINQKDDLGNTALHTAAIEYNNEHIILTLLNNSHVDVNIKNLDENTPLHFFCSYFRNPNCSEAFNMFLKRGADVNALNRLHETPLHRAIQNPSIRMLLVELLLRNGALVNFQTEGGQTALHWAVYMQRVDLLSILLLYGADINIPNKQGETPLSICENKYKGTAFARTFIYILELIKYLEHIGADPTSIKLLVKNKMFKWTLAKVSPRILFQMGVTENEEQMKLVRNFKLIKDIDPEKAIKEIPSKRTLFEGEIPEKGWIRKKETCEYTGEVRKVEFGTILTAILEENNSTTVIIRTFERSNTNVKLFNENSKILITLKQCNGLLKYFGVLEEEKALIMEYCDNGSLMDLLQRQTIGWKLVFDLAIQIIDAISFLHKQGILHRILKDSNILIVKKKIDDNNEYDDVYTIKLSNFALFELGIESEKIKKMNGLCAAPEIISNELFSDKSDIYSFGIILWQLVYKCIYNVYSKPFEEYIIQNLKEPQIIQQIVSSNLRPVIPPPTPPRLATLLRLCVLKEPETRPTLNEIESTLVACEKEYNNNSSLWDASIEVKSN</sequence>
<feature type="repeat" description="ANK" evidence="1">
    <location>
        <begin position="203"/>
        <end position="237"/>
    </location>
</feature>
<dbReference type="AlphaFoldDB" id="A0A5K1TZP8"/>
<protein>
    <submittedName>
        <fullName evidence="3">Ankyrin repeat protein</fullName>
    </submittedName>
</protein>
<dbReference type="Proteomes" id="UP000078387">
    <property type="component" value="Unassembled WGS sequence"/>
</dbReference>
<dbReference type="SUPFAM" id="SSF56112">
    <property type="entry name" value="Protein kinase-like (PK-like)"/>
    <property type="match status" value="1"/>
</dbReference>
<accession>A0A5K1TZP8</accession>
<dbReference type="PROSITE" id="PS50011">
    <property type="entry name" value="PROTEIN_KINASE_DOM"/>
    <property type="match status" value="1"/>
</dbReference>
<dbReference type="InterPro" id="IPR001245">
    <property type="entry name" value="Ser-Thr/Tyr_kinase_cat_dom"/>
</dbReference>
<dbReference type="GO" id="GO:0005524">
    <property type="term" value="F:ATP binding"/>
    <property type="evidence" value="ECO:0007669"/>
    <property type="project" value="InterPro"/>
</dbReference>
<dbReference type="SMART" id="SM00248">
    <property type="entry name" value="ANK"/>
    <property type="match status" value="5"/>
</dbReference>
<proteinExistence type="predicted"/>
<keyword evidence="1" id="KW-0040">ANK repeat</keyword>